<dbReference type="InterPro" id="IPR025520">
    <property type="entry name" value="DUF4408"/>
</dbReference>
<name>A0A445IBC9_GLYSO</name>
<comment type="caution">
    <text evidence="4">The sequence shown here is derived from an EMBL/GenBank/DDBJ whole genome shotgun (WGS) entry which is preliminary data.</text>
</comment>
<protein>
    <recommendedName>
        <fullName evidence="3">DUF4408 domain-containing protein</fullName>
    </recommendedName>
</protein>
<dbReference type="Pfam" id="PF14364">
    <property type="entry name" value="DUF4408"/>
    <property type="match status" value="1"/>
</dbReference>
<dbReference type="Proteomes" id="UP000289340">
    <property type="component" value="Chromosome 11"/>
</dbReference>
<dbReference type="Gramene" id="XM_028331555.1">
    <property type="protein sequence ID" value="XP_028187356.1"/>
    <property type="gene ID" value="LOC114373976"/>
</dbReference>
<accession>A0A445IBC9</accession>
<feature type="compositionally biased region" description="Basic and acidic residues" evidence="1">
    <location>
        <begin position="269"/>
        <end position="290"/>
    </location>
</feature>
<feature type="domain" description="DUF4408" evidence="3">
    <location>
        <begin position="38"/>
        <end position="70"/>
    </location>
</feature>
<dbReference type="EMBL" id="QZWG01000011">
    <property type="protein sequence ID" value="RZB83282.1"/>
    <property type="molecule type" value="Genomic_DNA"/>
</dbReference>
<proteinExistence type="predicted"/>
<feature type="region of interest" description="Disordered" evidence="1">
    <location>
        <begin position="258"/>
        <end position="290"/>
    </location>
</feature>
<keyword evidence="2" id="KW-0812">Transmembrane</keyword>
<sequence length="331" mass="36849">MGYVSMKVVLISTGVLSMAMGLKLTLPLLSHFLLNQAPHVWTFLLTCFTPPYLYILLNFIILTIVASSKLNNHHHSPPDTTVLLPSDPVIYALPPAAVQILAPETVNISAAVQTDYNAVASEKYLYETKPTLSYDTVTEGNGSVGYVYDENTPVKATVNNDDDDDEAVGVVSPSLQRKDSSDFAFANENLKPPVSARFSHRKSVRASPEGGKVVALGVAKAKKQETLESTWRTITEGRAMPLTRHLKKAETWERETPLRDLNGGGKLMKKSETFAGREKNASTRLRKEPSLSQDELNRRVEAFINKFNADMRLQRQESLRQYKEMMNRGAH</sequence>
<gene>
    <name evidence="4" type="ORF">D0Y65_032029</name>
</gene>
<reference evidence="4 5" key="1">
    <citation type="submission" date="2018-09" db="EMBL/GenBank/DDBJ databases">
        <title>A high-quality reference genome of wild soybean provides a powerful tool to mine soybean genomes.</title>
        <authorList>
            <person name="Xie M."/>
            <person name="Chung C.Y.L."/>
            <person name="Li M.-W."/>
            <person name="Wong F.-L."/>
            <person name="Chan T.-F."/>
            <person name="Lam H.-M."/>
        </authorList>
    </citation>
    <scope>NUCLEOTIDE SEQUENCE [LARGE SCALE GENOMIC DNA]</scope>
    <source>
        <strain evidence="5">cv. W05</strain>
        <tissue evidence="4">Hypocotyl of etiolated seedlings</tissue>
    </source>
</reference>
<keyword evidence="2" id="KW-1133">Transmembrane helix</keyword>
<evidence type="ECO:0000256" key="2">
    <source>
        <dbReference type="SAM" id="Phobius"/>
    </source>
</evidence>
<keyword evidence="2" id="KW-0472">Membrane</keyword>
<dbReference type="AlphaFoldDB" id="A0A445IBC9"/>
<dbReference type="PANTHER" id="PTHR33098:SF80">
    <property type="entry name" value="COTTON FIBER"/>
    <property type="match status" value="1"/>
</dbReference>
<keyword evidence="5" id="KW-1185">Reference proteome</keyword>
<evidence type="ECO:0000313" key="4">
    <source>
        <dbReference type="EMBL" id="RZB83282.1"/>
    </source>
</evidence>
<evidence type="ECO:0000259" key="3">
    <source>
        <dbReference type="Pfam" id="PF14364"/>
    </source>
</evidence>
<feature type="transmembrane region" description="Helical" evidence="2">
    <location>
        <begin position="40"/>
        <end position="66"/>
    </location>
</feature>
<organism evidence="4 5">
    <name type="scientific">Glycine soja</name>
    <name type="common">Wild soybean</name>
    <dbReference type="NCBI Taxonomy" id="3848"/>
    <lineage>
        <taxon>Eukaryota</taxon>
        <taxon>Viridiplantae</taxon>
        <taxon>Streptophyta</taxon>
        <taxon>Embryophyta</taxon>
        <taxon>Tracheophyta</taxon>
        <taxon>Spermatophyta</taxon>
        <taxon>Magnoliopsida</taxon>
        <taxon>eudicotyledons</taxon>
        <taxon>Gunneridae</taxon>
        <taxon>Pentapetalae</taxon>
        <taxon>rosids</taxon>
        <taxon>fabids</taxon>
        <taxon>Fabales</taxon>
        <taxon>Fabaceae</taxon>
        <taxon>Papilionoideae</taxon>
        <taxon>50 kb inversion clade</taxon>
        <taxon>NPAAA clade</taxon>
        <taxon>indigoferoid/millettioid clade</taxon>
        <taxon>Phaseoleae</taxon>
        <taxon>Glycine</taxon>
        <taxon>Glycine subgen. Soja</taxon>
    </lineage>
</organism>
<dbReference type="Pfam" id="PF05553">
    <property type="entry name" value="DUF761"/>
    <property type="match status" value="1"/>
</dbReference>
<evidence type="ECO:0000256" key="1">
    <source>
        <dbReference type="SAM" id="MobiDB-lite"/>
    </source>
</evidence>
<dbReference type="InterPro" id="IPR008480">
    <property type="entry name" value="DUF761_pln"/>
</dbReference>
<dbReference type="PANTHER" id="PTHR33098">
    <property type="entry name" value="COTTON FIBER (DUF761)"/>
    <property type="match status" value="1"/>
</dbReference>
<evidence type="ECO:0000313" key="5">
    <source>
        <dbReference type="Proteomes" id="UP000289340"/>
    </source>
</evidence>